<dbReference type="EMBL" id="BMUL01000021">
    <property type="protein sequence ID" value="GHB06900.1"/>
    <property type="molecule type" value="Genomic_DNA"/>
</dbReference>
<comment type="caution">
    <text evidence="3">The sequence shown here is derived from an EMBL/GenBank/DDBJ whole genome shotgun (WGS) entry which is preliminary data.</text>
</comment>
<keyword evidence="4" id="KW-1185">Reference proteome</keyword>
<feature type="region of interest" description="Disordered" evidence="1">
    <location>
        <begin position="453"/>
        <end position="519"/>
    </location>
</feature>
<dbReference type="Pfam" id="PF01590">
    <property type="entry name" value="GAF"/>
    <property type="match status" value="1"/>
</dbReference>
<dbReference type="Proteomes" id="UP000644020">
    <property type="component" value="Unassembled WGS sequence"/>
</dbReference>
<dbReference type="InterPro" id="IPR003018">
    <property type="entry name" value="GAF"/>
</dbReference>
<sequence>MNDTRLDMKRLAAMDSLQAARLLRRVREETLAGRRPPIAPRPEIDASWRRMARLGLDPDRGTSTVLLRRDELERRRRATLLADVMQTLSAGLAGIADASLQIMVVTDEHGRVLWREGHPAVMRRAQLICLEEGAAWTEQSTGTNAVGTALATHRAVQVHSAEHYVEALRDWTCAAAPVHDPRDGRLLGIVDVSGPASTFHPSMLALVGSVARLAEAELRERHRGAVERLRAVAAPILCRVGGRAVAVDVHGWTAAVTGLAPVDRVALPKGLGAGPAWLPSLGLCAVEPLPGGWLLRVEEDTAPAGAGSGAAGRVVLDLSRPRRWTVAVSGAAGSWQQELSPRHAELLYLLALHPEGRTAAELAEDVFGDRTRTVTVRAELSRMRRTLAGVLAHRPYRFREELVVEVLRPERPEELFPYSSAPAIRAGGRVPGARVADARVSGALVPGALVPGARLPGAPEEHGGRGEGVRGGHGERVPVPREGRGGRPPGPGVHMSDSRPGIPPDPAWESVAPHDAMEP</sequence>
<dbReference type="InterPro" id="IPR029016">
    <property type="entry name" value="GAF-like_dom_sf"/>
</dbReference>
<name>A0A918WCQ7_9ACTN</name>
<accession>A0A918WCQ7</accession>
<protein>
    <submittedName>
        <fullName evidence="3">Transcriptional regulator</fullName>
    </submittedName>
</protein>
<feature type="compositionally biased region" description="Basic and acidic residues" evidence="1">
    <location>
        <begin position="459"/>
        <end position="485"/>
    </location>
</feature>
<dbReference type="AlphaFoldDB" id="A0A918WCQ7"/>
<gene>
    <name evidence="3" type="ORF">GCM10010305_57690</name>
</gene>
<reference evidence="3" key="2">
    <citation type="submission" date="2020-09" db="EMBL/GenBank/DDBJ databases">
        <authorList>
            <person name="Sun Q."/>
            <person name="Ohkuma M."/>
        </authorList>
    </citation>
    <scope>NUCLEOTIDE SEQUENCE</scope>
    <source>
        <strain evidence="3">JCM 4518</strain>
    </source>
</reference>
<organism evidence="3 4">
    <name type="scientific">Streptomyces termitum</name>
    <dbReference type="NCBI Taxonomy" id="67368"/>
    <lineage>
        <taxon>Bacteria</taxon>
        <taxon>Bacillati</taxon>
        <taxon>Actinomycetota</taxon>
        <taxon>Actinomycetes</taxon>
        <taxon>Kitasatosporales</taxon>
        <taxon>Streptomycetaceae</taxon>
        <taxon>Streptomyces</taxon>
    </lineage>
</organism>
<evidence type="ECO:0000259" key="2">
    <source>
        <dbReference type="Pfam" id="PF01590"/>
    </source>
</evidence>
<reference evidence="3" key="1">
    <citation type="journal article" date="2014" name="Int. J. Syst. Evol. Microbiol.">
        <title>Complete genome sequence of Corynebacterium casei LMG S-19264T (=DSM 44701T), isolated from a smear-ripened cheese.</title>
        <authorList>
            <consortium name="US DOE Joint Genome Institute (JGI-PGF)"/>
            <person name="Walter F."/>
            <person name="Albersmeier A."/>
            <person name="Kalinowski J."/>
            <person name="Ruckert C."/>
        </authorList>
    </citation>
    <scope>NUCLEOTIDE SEQUENCE</scope>
    <source>
        <strain evidence="3">JCM 4518</strain>
    </source>
</reference>
<proteinExistence type="predicted"/>
<evidence type="ECO:0000313" key="4">
    <source>
        <dbReference type="Proteomes" id="UP000644020"/>
    </source>
</evidence>
<feature type="domain" description="GAF" evidence="2">
    <location>
        <begin position="79"/>
        <end position="218"/>
    </location>
</feature>
<dbReference type="Gene3D" id="3.30.450.40">
    <property type="match status" value="1"/>
</dbReference>
<evidence type="ECO:0000256" key="1">
    <source>
        <dbReference type="SAM" id="MobiDB-lite"/>
    </source>
</evidence>
<evidence type="ECO:0000313" key="3">
    <source>
        <dbReference type="EMBL" id="GHB06900.1"/>
    </source>
</evidence>